<dbReference type="SUPFAM" id="SSF81383">
    <property type="entry name" value="F-box domain"/>
    <property type="match status" value="1"/>
</dbReference>
<evidence type="ECO:0000313" key="2">
    <source>
        <dbReference type="EMBL" id="EAT35654.1"/>
    </source>
</evidence>
<protein>
    <submittedName>
        <fullName evidence="2">AAEL012188-PA</fullName>
    </submittedName>
</protein>
<dbReference type="EMBL" id="CH477849">
    <property type="protein sequence ID" value="EAT35654.1"/>
    <property type="molecule type" value="Genomic_DNA"/>
</dbReference>
<organism evidence="2 3">
    <name type="scientific">Aedes aegypti</name>
    <name type="common">Yellowfever mosquito</name>
    <name type="synonym">Culex aegypti</name>
    <dbReference type="NCBI Taxonomy" id="7159"/>
    <lineage>
        <taxon>Eukaryota</taxon>
        <taxon>Metazoa</taxon>
        <taxon>Ecdysozoa</taxon>
        <taxon>Arthropoda</taxon>
        <taxon>Hexapoda</taxon>
        <taxon>Insecta</taxon>
        <taxon>Pterygota</taxon>
        <taxon>Neoptera</taxon>
        <taxon>Endopterygota</taxon>
        <taxon>Diptera</taxon>
        <taxon>Nematocera</taxon>
        <taxon>Culicoidea</taxon>
        <taxon>Culicidae</taxon>
        <taxon>Culicinae</taxon>
        <taxon>Aedini</taxon>
        <taxon>Aedes</taxon>
        <taxon>Stegomyia</taxon>
    </lineage>
</organism>
<evidence type="ECO:0000313" key="3">
    <source>
        <dbReference type="Proteomes" id="UP000682892"/>
    </source>
</evidence>
<proteinExistence type="predicted"/>
<sequence length="308" mass="35225">MPLSSAVHSVPHVFEKIFTQLNLQDRLTAAAVCRDWETAIFNTRSLADSTVLRIVCEDPDLLDVTAEVHQSRRKYRNVAVLLSSPLCKETWIRLIELLKILNQKCAVEWFWCSTTQEQEHSDWVDRIGEHNSGTCKELELTITVRSSSSSSQSLTMHDAHCEALVSVQRHCRKLRHLALSGFGLTKLLAEVLDFPCLESLTIEELLVPKNIVYQYRHGYAVLPQLKSFSLTAKDIPTPSRGALELATRRLPMTVIFAPQLETVRLSYLLRHFFNVKIEQPRFVNVQRRELTVDFKGCLEVLDKSPKRS</sequence>
<dbReference type="Gene3D" id="1.20.1280.50">
    <property type="match status" value="1"/>
</dbReference>
<reference evidence="2" key="1">
    <citation type="submission" date="2005-10" db="EMBL/GenBank/DDBJ databases">
        <authorList>
            <person name="Loftus B.J."/>
            <person name="Nene V.M."/>
            <person name="Hannick L.I."/>
            <person name="Bidwell S."/>
            <person name="Haas B."/>
            <person name="Amedeo P."/>
            <person name="Orvis J."/>
            <person name="Wortman J.R."/>
            <person name="White O.R."/>
            <person name="Salzberg S."/>
            <person name="Shumway M."/>
            <person name="Koo H."/>
            <person name="Zhao Y."/>
            <person name="Holmes M."/>
            <person name="Miller J."/>
            <person name="Schatz M."/>
            <person name="Pop M."/>
            <person name="Pai G."/>
            <person name="Utterback T."/>
            <person name="Rogers Y.-H."/>
            <person name="Kravitz S."/>
            <person name="Fraser C.M."/>
        </authorList>
    </citation>
    <scope>NUCLEOTIDE SEQUENCE</scope>
    <source>
        <strain evidence="2">Liverpool</strain>
    </source>
</reference>
<dbReference type="VEuPathDB" id="VectorBase:AAEL025814"/>
<evidence type="ECO:0000259" key="1">
    <source>
        <dbReference type="SMART" id="SM00256"/>
    </source>
</evidence>
<dbReference type="InterPro" id="IPR001810">
    <property type="entry name" value="F-box_dom"/>
</dbReference>
<dbReference type="InterPro" id="IPR036047">
    <property type="entry name" value="F-box-like_dom_sf"/>
</dbReference>
<dbReference type="Gene3D" id="3.80.10.10">
    <property type="entry name" value="Ribonuclease Inhibitor"/>
    <property type="match status" value="1"/>
</dbReference>
<dbReference type="Pfam" id="PF00646">
    <property type="entry name" value="F-box"/>
    <property type="match status" value="1"/>
</dbReference>
<dbReference type="eggNOG" id="ENOG502TB2Y">
    <property type="taxonomic scope" value="Eukaryota"/>
</dbReference>
<dbReference type="OMA" id="PCEIERS"/>
<dbReference type="PhylomeDB" id="Q16MU5"/>
<name>Q16MU5_AEDAE</name>
<dbReference type="SUPFAM" id="SSF52047">
    <property type="entry name" value="RNI-like"/>
    <property type="match status" value="1"/>
</dbReference>
<dbReference type="PaxDb" id="7159-AAEL012188-PA"/>
<reference evidence="2" key="3">
    <citation type="submission" date="2012-09" db="EMBL/GenBank/DDBJ databases">
        <authorList>
            <consortium name="VectorBase"/>
        </authorList>
    </citation>
    <scope>NUCLEOTIDE SEQUENCE</scope>
    <source>
        <strain evidence="2">Liverpool</strain>
    </source>
</reference>
<gene>
    <name evidence="2" type="ORF">AaeL_AAEL012188</name>
</gene>
<dbReference type="AlphaFoldDB" id="Q16MU5"/>
<dbReference type="HOGENOM" id="CLU_903755_0_0_1"/>
<dbReference type="InterPro" id="IPR032675">
    <property type="entry name" value="LRR_dom_sf"/>
</dbReference>
<dbReference type="Proteomes" id="UP000682892">
    <property type="component" value="Unassembled WGS sequence"/>
</dbReference>
<reference evidence="2" key="2">
    <citation type="journal article" date="2007" name="Science">
        <title>Genome sequence of Aedes aegypti, a major arbovirus vector.</title>
        <authorList>
            <person name="Nene V."/>
            <person name="Wortman J.R."/>
            <person name="Lawson D."/>
            <person name="Haas B."/>
            <person name="Kodira C."/>
            <person name="Tu Z.J."/>
            <person name="Loftus B."/>
            <person name="Xi Z."/>
            <person name="Megy K."/>
            <person name="Grabherr M."/>
            <person name="Ren Q."/>
            <person name="Zdobnov E.M."/>
            <person name="Lobo N.F."/>
            <person name="Campbell K.S."/>
            <person name="Brown S.E."/>
            <person name="Bonaldo M.F."/>
            <person name="Zhu J."/>
            <person name="Sinkins S.P."/>
            <person name="Hogenkamp D.G."/>
            <person name="Amedeo P."/>
            <person name="Arensburger P."/>
            <person name="Atkinson P.W."/>
            <person name="Bidwell S."/>
            <person name="Biedler J."/>
            <person name="Birney E."/>
            <person name="Bruggner R.V."/>
            <person name="Costas J."/>
            <person name="Coy M.R."/>
            <person name="Crabtree J."/>
            <person name="Crawford M."/>
            <person name="Debruyn B."/>
            <person name="Decaprio D."/>
            <person name="Eiglmeier K."/>
            <person name="Eisenstadt E."/>
            <person name="El-Dorry H."/>
            <person name="Gelbart W.M."/>
            <person name="Gomes S.L."/>
            <person name="Hammond M."/>
            <person name="Hannick L.I."/>
            <person name="Hogan J.R."/>
            <person name="Holmes M.H."/>
            <person name="Jaffe D."/>
            <person name="Johnston J.S."/>
            <person name="Kennedy R.C."/>
            <person name="Koo H."/>
            <person name="Kravitz S."/>
            <person name="Kriventseva E.V."/>
            <person name="Kulp D."/>
            <person name="Labutti K."/>
            <person name="Lee E."/>
            <person name="Li S."/>
            <person name="Lovin D.D."/>
            <person name="Mao C."/>
            <person name="Mauceli E."/>
            <person name="Menck C.F."/>
            <person name="Miller J.R."/>
            <person name="Montgomery P."/>
            <person name="Mori A."/>
            <person name="Nascimento A.L."/>
            <person name="Naveira H.F."/>
            <person name="Nusbaum C."/>
            <person name="O'leary S."/>
            <person name="Orvis J."/>
            <person name="Pertea M."/>
            <person name="Quesneville H."/>
            <person name="Reidenbach K.R."/>
            <person name="Rogers Y.H."/>
            <person name="Roth C.W."/>
            <person name="Schneider J.R."/>
            <person name="Schatz M."/>
            <person name="Shumway M."/>
            <person name="Stanke M."/>
            <person name="Stinson E.O."/>
            <person name="Tubio J.M."/>
            <person name="Vanzee J.P."/>
            <person name="Verjovski-Almeida S."/>
            <person name="Werner D."/>
            <person name="White O."/>
            <person name="Wyder S."/>
            <person name="Zeng Q."/>
            <person name="Zhao Q."/>
            <person name="Zhao Y."/>
            <person name="Hill C.A."/>
            <person name="Raikhel A.S."/>
            <person name="Soares M.B."/>
            <person name="Knudson D.L."/>
            <person name="Lee N.H."/>
            <person name="Galagan J."/>
            <person name="Salzberg S.L."/>
            <person name="Paulsen I.T."/>
            <person name="Dimopoulos G."/>
            <person name="Collins F.H."/>
            <person name="Birren B."/>
            <person name="Fraser-Liggett C.M."/>
            <person name="Severson D.W."/>
        </authorList>
    </citation>
    <scope>NUCLEOTIDE SEQUENCE [LARGE SCALE GENOMIC DNA]</scope>
    <source>
        <strain evidence="2">Liverpool</strain>
    </source>
</reference>
<dbReference type="SMART" id="SM00256">
    <property type="entry name" value="FBOX"/>
    <property type="match status" value="1"/>
</dbReference>
<accession>Q16MU5</accession>
<feature type="domain" description="F-box" evidence="1">
    <location>
        <begin position="10"/>
        <end position="49"/>
    </location>
</feature>